<dbReference type="Pfam" id="PF01501">
    <property type="entry name" value="Glyco_transf_8"/>
    <property type="match status" value="1"/>
</dbReference>
<gene>
    <name evidence="4" type="primary">gspA</name>
    <name evidence="4" type="ORF">NCTC12278_00971</name>
</gene>
<proteinExistence type="predicted"/>
<organism evidence="4 5">
    <name type="scientific">Streptococcus ferus</name>
    <dbReference type="NCBI Taxonomy" id="1345"/>
    <lineage>
        <taxon>Bacteria</taxon>
        <taxon>Bacillati</taxon>
        <taxon>Bacillota</taxon>
        <taxon>Bacilli</taxon>
        <taxon>Lactobacillales</taxon>
        <taxon>Streptococcaceae</taxon>
        <taxon>Streptococcus</taxon>
    </lineage>
</organism>
<dbReference type="AlphaFoldDB" id="A0A2X3Y0T1"/>
<keyword evidence="5" id="KW-1185">Reference proteome</keyword>
<dbReference type="InterPro" id="IPR029044">
    <property type="entry name" value="Nucleotide-diphossugar_trans"/>
</dbReference>
<dbReference type="RefSeq" id="WP_018029828.1">
    <property type="nucleotide sequence ID" value="NZ_LS483343.1"/>
</dbReference>
<evidence type="ECO:0000256" key="3">
    <source>
        <dbReference type="ARBA" id="ARBA00022723"/>
    </source>
</evidence>
<dbReference type="EMBL" id="LS483343">
    <property type="protein sequence ID" value="SQF40402.1"/>
    <property type="molecule type" value="Genomic_DNA"/>
</dbReference>
<dbReference type="CDD" id="cd04194">
    <property type="entry name" value="GT8_A4GalT_like"/>
    <property type="match status" value="1"/>
</dbReference>
<keyword evidence="3" id="KW-0479">Metal-binding</keyword>
<sequence>MTPLNLLFTLDDRYVDHLKTVLISLFNNSEKADYQVYLLQKEALEANEALGAFCQQLGMTYHPIIIGENAFEKAPVSNRYPETIYYRLLAQKYLPENLDRILYLDVDLLCINNILPLYNMEMGNHLYAAASHVNDSSVADLVNKLRLHNFEAESYFNTGVLLINLEACRRVVDEEAILDYINQNAQTLILPDQDVLNALYGHRTILLPDQIYNFDTRYSVLYKARGRGDWDLDWVMANTVFLHFCGKDKPWNPAYKGRYAALYKHYQHKAAVIEKDQT</sequence>
<dbReference type="GO" id="GO:0016757">
    <property type="term" value="F:glycosyltransferase activity"/>
    <property type="evidence" value="ECO:0007669"/>
    <property type="project" value="UniProtKB-KW"/>
</dbReference>
<keyword evidence="2 4" id="KW-0808">Transferase</keyword>
<evidence type="ECO:0000256" key="1">
    <source>
        <dbReference type="ARBA" id="ARBA00022676"/>
    </source>
</evidence>
<dbReference type="Proteomes" id="UP000249495">
    <property type="component" value="Chromosome 1"/>
</dbReference>
<dbReference type="InterPro" id="IPR002495">
    <property type="entry name" value="Glyco_trans_8"/>
</dbReference>
<dbReference type="PANTHER" id="PTHR13778">
    <property type="entry name" value="GLYCOSYLTRANSFERASE 8 DOMAIN-CONTAINING PROTEIN"/>
    <property type="match status" value="1"/>
</dbReference>
<dbReference type="GO" id="GO:0046872">
    <property type="term" value="F:metal ion binding"/>
    <property type="evidence" value="ECO:0007669"/>
    <property type="project" value="UniProtKB-KW"/>
</dbReference>
<evidence type="ECO:0000313" key="4">
    <source>
        <dbReference type="EMBL" id="SQF40402.1"/>
    </source>
</evidence>
<dbReference type="InterPro" id="IPR050748">
    <property type="entry name" value="Glycosyltrans_8_dom-fam"/>
</dbReference>
<accession>A0A2X3Y0T1</accession>
<dbReference type="SUPFAM" id="SSF53448">
    <property type="entry name" value="Nucleotide-diphospho-sugar transferases"/>
    <property type="match status" value="1"/>
</dbReference>
<protein>
    <submittedName>
        <fullName evidence="4">Lipopolysaccharide glycosyltransferase</fullName>
    </submittedName>
</protein>
<dbReference type="OrthoDB" id="5672604at2"/>
<reference evidence="4 5" key="1">
    <citation type="submission" date="2018-06" db="EMBL/GenBank/DDBJ databases">
        <authorList>
            <consortium name="Pathogen Informatics"/>
            <person name="Doyle S."/>
        </authorList>
    </citation>
    <scope>NUCLEOTIDE SEQUENCE [LARGE SCALE GENOMIC DNA]</scope>
    <source>
        <strain evidence="4 5">NCTC12278</strain>
    </source>
</reference>
<evidence type="ECO:0000256" key="2">
    <source>
        <dbReference type="ARBA" id="ARBA00022679"/>
    </source>
</evidence>
<evidence type="ECO:0000313" key="5">
    <source>
        <dbReference type="Proteomes" id="UP000249495"/>
    </source>
</evidence>
<dbReference type="Gene3D" id="3.90.550.10">
    <property type="entry name" value="Spore Coat Polysaccharide Biosynthesis Protein SpsA, Chain A"/>
    <property type="match status" value="1"/>
</dbReference>
<dbReference type="PANTHER" id="PTHR13778:SF47">
    <property type="entry name" value="LIPOPOLYSACCHARIDE 1,3-GALACTOSYLTRANSFERASE"/>
    <property type="match status" value="1"/>
</dbReference>
<dbReference type="KEGG" id="sfer:NCTC12278_00971"/>
<name>A0A2X3Y0T1_9STRE</name>
<dbReference type="STRING" id="1123303.GCA_000372425_00499"/>
<keyword evidence="1" id="KW-0328">Glycosyltransferase</keyword>